<protein>
    <submittedName>
        <fullName evidence="2">Uncharacterized protein</fullName>
    </submittedName>
</protein>
<name>A0A6J5V1A2_PRUAR</name>
<feature type="region of interest" description="Disordered" evidence="1">
    <location>
        <begin position="1"/>
        <end position="28"/>
    </location>
</feature>
<dbReference type="Proteomes" id="UP000507222">
    <property type="component" value="Unassembled WGS sequence"/>
</dbReference>
<dbReference type="EMBL" id="CAEKDK010000006">
    <property type="protein sequence ID" value="CAB4282716.1"/>
    <property type="molecule type" value="Genomic_DNA"/>
</dbReference>
<accession>A0A6J5V1A2</accession>
<evidence type="ECO:0000256" key="1">
    <source>
        <dbReference type="SAM" id="MobiDB-lite"/>
    </source>
</evidence>
<dbReference type="AlphaFoldDB" id="A0A6J5V1A2"/>
<reference evidence="2 3" key="1">
    <citation type="submission" date="2020-05" db="EMBL/GenBank/DDBJ databases">
        <authorList>
            <person name="Campoy J."/>
            <person name="Schneeberger K."/>
            <person name="Spophaly S."/>
        </authorList>
    </citation>
    <scope>NUCLEOTIDE SEQUENCE [LARGE SCALE GENOMIC DNA]</scope>
    <source>
        <strain evidence="2">PruArmRojPasFocal</strain>
    </source>
</reference>
<gene>
    <name evidence="2" type="ORF">CURHAP_LOCUS36333</name>
</gene>
<sequence length="83" mass="8973">MQRMQNKRAAAGDRSKNERKAARKDSRKAAPRIFLECSQERSQRTLVCPDSRMGCLASGLKLLKGAAIVAKAGVDIANKIGSS</sequence>
<evidence type="ECO:0000313" key="2">
    <source>
        <dbReference type="EMBL" id="CAB4282716.1"/>
    </source>
</evidence>
<proteinExistence type="predicted"/>
<evidence type="ECO:0000313" key="3">
    <source>
        <dbReference type="Proteomes" id="UP000507222"/>
    </source>
</evidence>
<organism evidence="2 3">
    <name type="scientific">Prunus armeniaca</name>
    <name type="common">Apricot</name>
    <name type="synonym">Armeniaca vulgaris</name>
    <dbReference type="NCBI Taxonomy" id="36596"/>
    <lineage>
        <taxon>Eukaryota</taxon>
        <taxon>Viridiplantae</taxon>
        <taxon>Streptophyta</taxon>
        <taxon>Embryophyta</taxon>
        <taxon>Tracheophyta</taxon>
        <taxon>Spermatophyta</taxon>
        <taxon>Magnoliopsida</taxon>
        <taxon>eudicotyledons</taxon>
        <taxon>Gunneridae</taxon>
        <taxon>Pentapetalae</taxon>
        <taxon>rosids</taxon>
        <taxon>fabids</taxon>
        <taxon>Rosales</taxon>
        <taxon>Rosaceae</taxon>
        <taxon>Amygdaloideae</taxon>
        <taxon>Amygdaleae</taxon>
        <taxon>Prunus</taxon>
    </lineage>
</organism>
<feature type="compositionally biased region" description="Basic and acidic residues" evidence="1">
    <location>
        <begin position="10"/>
        <end position="28"/>
    </location>
</feature>